<dbReference type="AlphaFoldDB" id="A0A345XJ38"/>
<feature type="signal peptide" evidence="2">
    <location>
        <begin position="1"/>
        <end position="28"/>
    </location>
</feature>
<reference evidence="3 4" key="1">
    <citation type="submission" date="2018-07" db="EMBL/GenBank/DDBJ databases">
        <title>Draft genome of the type strain Streptomyces armeniacus ATCC 15676.</title>
        <authorList>
            <person name="Labana P."/>
            <person name="Gosse J.T."/>
            <person name="Boddy C.N."/>
        </authorList>
    </citation>
    <scope>NUCLEOTIDE SEQUENCE [LARGE SCALE GENOMIC DNA]</scope>
    <source>
        <strain evidence="3 4">ATCC 15676</strain>
    </source>
</reference>
<proteinExistence type="predicted"/>
<dbReference type="KEGG" id="sarm:DVA86_02325"/>
<feature type="compositionally biased region" description="Basic and acidic residues" evidence="1">
    <location>
        <begin position="429"/>
        <end position="439"/>
    </location>
</feature>
<gene>
    <name evidence="3" type="ORF">DVA86_02325</name>
</gene>
<dbReference type="Proteomes" id="UP000254425">
    <property type="component" value="Chromosome"/>
</dbReference>
<evidence type="ECO:0000256" key="2">
    <source>
        <dbReference type="SAM" id="SignalP"/>
    </source>
</evidence>
<organism evidence="3 4">
    <name type="scientific">Streptomyces armeniacus</name>
    <dbReference type="NCBI Taxonomy" id="83291"/>
    <lineage>
        <taxon>Bacteria</taxon>
        <taxon>Bacillati</taxon>
        <taxon>Actinomycetota</taxon>
        <taxon>Actinomycetes</taxon>
        <taxon>Kitasatosporales</taxon>
        <taxon>Streptomycetaceae</taxon>
        <taxon>Streptomyces</taxon>
    </lineage>
</organism>
<name>A0A345XJ38_9ACTN</name>
<keyword evidence="2" id="KW-0732">Signal</keyword>
<dbReference type="SUPFAM" id="SSF53850">
    <property type="entry name" value="Periplasmic binding protein-like II"/>
    <property type="match status" value="1"/>
</dbReference>
<dbReference type="RefSeq" id="WP_208875326.1">
    <property type="nucleotide sequence ID" value="NZ_CP031320.1"/>
</dbReference>
<dbReference type="Gene3D" id="3.40.190.10">
    <property type="entry name" value="Periplasmic binding protein-like II"/>
    <property type="match status" value="1"/>
</dbReference>
<keyword evidence="4" id="KW-1185">Reference proteome</keyword>
<evidence type="ECO:0000256" key="1">
    <source>
        <dbReference type="SAM" id="MobiDB-lite"/>
    </source>
</evidence>
<dbReference type="InterPro" id="IPR006059">
    <property type="entry name" value="SBP"/>
</dbReference>
<dbReference type="PANTHER" id="PTHR43649:SF12">
    <property type="entry name" value="DIACETYLCHITOBIOSE BINDING PROTEIN DASA"/>
    <property type="match status" value="1"/>
</dbReference>
<feature type="chain" id="PRO_5016633040" evidence="2">
    <location>
        <begin position="29"/>
        <end position="453"/>
    </location>
</feature>
<feature type="region of interest" description="Disordered" evidence="1">
    <location>
        <begin position="426"/>
        <end position="453"/>
    </location>
</feature>
<dbReference type="EMBL" id="CP031320">
    <property type="protein sequence ID" value="AXK31654.1"/>
    <property type="molecule type" value="Genomic_DNA"/>
</dbReference>
<dbReference type="PANTHER" id="PTHR43649">
    <property type="entry name" value="ARABINOSE-BINDING PROTEIN-RELATED"/>
    <property type="match status" value="1"/>
</dbReference>
<dbReference type="Pfam" id="PF01547">
    <property type="entry name" value="SBP_bac_1"/>
    <property type="match status" value="1"/>
</dbReference>
<protein>
    <submittedName>
        <fullName evidence="3">Extracellular solute-binding protein</fullName>
    </submittedName>
</protein>
<accession>A0A345XJ38</accession>
<evidence type="ECO:0000313" key="3">
    <source>
        <dbReference type="EMBL" id="AXK31654.1"/>
    </source>
</evidence>
<dbReference type="InterPro" id="IPR050490">
    <property type="entry name" value="Bact_solute-bd_prot1"/>
</dbReference>
<sequence length="453" mass="48744">MAAPPSPRRRRRAVAVLLAAAGLLPATACGGVGLAGTSDSITTMGFGAGDALATVRVEETQKALGSTDIEINEGAFDEQQFLSAVAAGEPPDVVRMDRTLIGGYAARGAVVPLTDCLEDRKVDLGQYREGAIDEASLDGVVYGLPDSYDNRSLLLNEDVLKANGHEVSDVDTSDWKSLRKLATDLDGHKDGKFTRIGFDPKIPEFFPLWVRANGGSLISEDGRTAKLDTPEVVEALEYTAGLIEAQGGWGGFKALRDSFDQFGAENPFVRKQVGAYPMEDWYLSVLGDVSPDTGLRAKPFTDRKGKPLNYVSGYSFVIPKGSPHPEKACRFITEMTSPDTWVAAAKAKAEDIRADGSPYIGDFTGNEVADRRIRQEVWKPTGNAAFDDASRQLYAAQENAFSVPANAAGTEFRKAWQSAVNSVLSGDASPREALDEGQRRAQSALDRGNTERE</sequence>
<evidence type="ECO:0000313" key="4">
    <source>
        <dbReference type="Proteomes" id="UP000254425"/>
    </source>
</evidence>